<reference evidence="1" key="1">
    <citation type="journal article" date="2014" name="Int. J. Syst. Evol. Microbiol.">
        <title>Complete genome sequence of Corynebacterium casei LMG S-19264T (=DSM 44701T), isolated from a smear-ripened cheese.</title>
        <authorList>
            <consortium name="US DOE Joint Genome Institute (JGI-PGF)"/>
            <person name="Walter F."/>
            <person name="Albersmeier A."/>
            <person name="Kalinowski J."/>
            <person name="Ruckert C."/>
        </authorList>
    </citation>
    <scope>NUCLEOTIDE SEQUENCE</scope>
    <source>
        <strain evidence="1">JCM 4633</strain>
    </source>
</reference>
<sequence>MHPTPARILRRRVAQLDAAPELTTDTDAGLRHFTAVMTGWTEPEMTALAGGPAVLAPSELAEADGMADGCLLLGRLARDEESLVRGPLDRTRQHWIGTSPHELVPHRWLTPDRERFTAPGGDPGPPRTKPFHLGLYTSTARRDGPGMWRMYLDLGSSLHPRPWRTWQLPVTDPAADVLEIGGAADWAAFVGRYPLVRGDDVYPDWAKTARDVAGVHMTLRAIVAAQGFRIPVADGLAAAPFWDIESALWLRWCFSAPRLEEVTPPPVRP</sequence>
<gene>
    <name evidence="1" type="ORF">GCM10010507_22210</name>
</gene>
<dbReference type="RefSeq" id="WP_190109532.1">
    <property type="nucleotide sequence ID" value="NZ_BMVB01000006.1"/>
</dbReference>
<proteinExistence type="predicted"/>
<dbReference type="Proteomes" id="UP000646244">
    <property type="component" value="Unassembled WGS sequence"/>
</dbReference>
<accession>A0A918WID2</accession>
<dbReference type="AlphaFoldDB" id="A0A918WID2"/>
<protein>
    <submittedName>
        <fullName evidence="1">Uncharacterized protein</fullName>
    </submittedName>
</protein>
<dbReference type="EMBL" id="BMVB01000006">
    <property type="protein sequence ID" value="GHC46405.1"/>
    <property type="molecule type" value="Genomic_DNA"/>
</dbReference>
<reference evidence="1" key="2">
    <citation type="submission" date="2020-09" db="EMBL/GenBank/DDBJ databases">
        <authorList>
            <person name="Sun Q."/>
            <person name="Ohkuma M."/>
        </authorList>
    </citation>
    <scope>NUCLEOTIDE SEQUENCE</scope>
    <source>
        <strain evidence="1">JCM 4633</strain>
    </source>
</reference>
<comment type="caution">
    <text evidence="1">The sequence shown here is derived from an EMBL/GenBank/DDBJ whole genome shotgun (WGS) entry which is preliminary data.</text>
</comment>
<organism evidence="1 2">
    <name type="scientific">Streptomyces cinnamoneus</name>
    <name type="common">Streptoverticillium cinnamoneum</name>
    <dbReference type="NCBI Taxonomy" id="53446"/>
    <lineage>
        <taxon>Bacteria</taxon>
        <taxon>Bacillati</taxon>
        <taxon>Actinomycetota</taxon>
        <taxon>Actinomycetes</taxon>
        <taxon>Kitasatosporales</taxon>
        <taxon>Streptomycetaceae</taxon>
        <taxon>Streptomyces</taxon>
        <taxon>Streptomyces cinnamoneus group</taxon>
    </lineage>
</organism>
<evidence type="ECO:0000313" key="2">
    <source>
        <dbReference type="Proteomes" id="UP000646244"/>
    </source>
</evidence>
<name>A0A918WID2_STRCJ</name>
<evidence type="ECO:0000313" key="1">
    <source>
        <dbReference type="EMBL" id="GHC46405.1"/>
    </source>
</evidence>